<gene>
    <name evidence="6" type="ORF">FNJ47_21675</name>
</gene>
<evidence type="ECO:0000259" key="5">
    <source>
        <dbReference type="Pfam" id="PF13458"/>
    </source>
</evidence>
<dbReference type="Pfam" id="PF13458">
    <property type="entry name" value="Peripla_BP_6"/>
    <property type="match status" value="1"/>
</dbReference>
<reference evidence="6 7" key="1">
    <citation type="journal article" date="2020" name="Arch. Microbiol.">
        <title>Bradyrhizobium uaiense sp. nov., a new highly efficient cowpea symbiont.</title>
        <authorList>
            <person name="Cabral Michel D."/>
            <person name="Azarias Guimaraes A."/>
            <person name="Martins da Costa E."/>
            <person name="Soares de Carvalho T."/>
            <person name="Balsanelli E."/>
            <person name="Willems A."/>
            <person name="Maltempi de Souza E."/>
            <person name="de Souza Moreira F.M."/>
        </authorList>
    </citation>
    <scope>NUCLEOTIDE SEQUENCE [LARGE SCALE GENOMIC DNA]</scope>
    <source>
        <strain evidence="6 7">UFLA 03-164</strain>
    </source>
</reference>
<dbReference type="PANTHER" id="PTHR30483">
    <property type="entry name" value="LEUCINE-SPECIFIC-BINDING PROTEIN"/>
    <property type="match status" value="1"/>
</dbReference>
<evidence type="ECO:0000313" key="7">
    <source>
        <dbReference type="Proteomes" id="UP000468531"/>
    </source>
</evidence>
<feature type="domain" description="Leucine-binding protein" evidence="5">
    <location>
        <begin position="27"/>
        <end position="363"/>
    </location>
</feature>
<evidence type="ECO:0000256" key="4">
    <source>
        <dbReference type="SAM" id="SignalP"/>
    </source>
</evidence>
<dbReference type="Gene3D" id="3.40.50.2300">
    <property type="match status" value="2"/>
</dbReference>
<dbReference type="InterPro" id="IPR028081">
    <property type="entry name" value="Leu-bd"/>
</dbReference>
<comment type="similarity">
    <text evidence="1">Belongs to the leucine-binding protein family.</text>
</comment>
<keyword evidence="3" id="KW-0029">Amino-acid transport</keyword>
<keyword evidence="2 4" id="KW-0732">Signal</keyword>
<dbReference type="InterPro" id="IPR028082">
    <property type="entry name" value="Peripla_BP_I"/>
</dbReference>
<dbReference type="CDD" id="cd06345">
    <property type="entry name" value="PBP1_ABC_ligand_binding-like"/>
    <property type="match status" value="1"/>
</dbReference>
<proteinExistence type="inferred from homology"/>
<keyword evidence="3" id="KW-0813">Transport</keyword>
<evidence type="ECO:0000256" key="3">
    <source>
        <dbReference type="ARBA" id="ARBA00022970"/>
    </source>
</evidence>
<dbReference type="InterPro" id="IPR051010">
    <property type="entry name" value="BCAA_transport"/>
</dbReference>
<evidence type="ECO:0000256" key="2">
    <source>
        <dbReference type="ARBA" id="ARBA00022729"/>
    </source>
</evidence>
<dbReference type="RefSeq" id="WP_163156622.1">
    <property type="nucleotide sequence ID" value="NZ_VKHP01000089.1"/>
</dbReference>
<protein>
    <submittedName>
        <fullName evidence="6">ABC transporter substrate-binding protein</fullName>
    </submittedName>
</protein>
<evidence type="ECO:0000313" key="6">
    <source>
        <dbReference type="EMBL" id="NEU98361.1"/>
    </source>
</evidence>
<dbReference type="Proteomes" id="UP000468531">
    <property type="component" value="Unassembled WGS sequence"/>
</dbReference>
<dbReference type="GO" id="GO:0006865">
    <property type="term" value="P:amino acid transport"/>
    <property type="evidence" value="ECO:0007669"/>
    <property type="project" value="UniProtKB-KW"/>
</dbReference>
<dbReference type="AlphaFoldDB" id="A0A6P1BL97"/>
<dbReference type="PANTHER" id="PTHR30483:SF6">
    <property type="entry name" value="PERIPLASMIC BINDING PROTEIN OF ABC TRANSPORTER FOR NATURAL AMINO ACIDS"/>
    <property type="match status" value="1"/>
</dbReference>
<dbReference type="EMBL" id="VKHP01000089">
    <property type="protein sequence ID" value="NEU98361.1"/>
    <property type="molecule type" value="Genomic_DNA"/>
</dbReference>
<dbReference type="SUPFAM" id="SSF53822">
    <property type="entry name" value="Periplasmic binding protein-like I"/>
    <property type="match status" value="1"/>
</dbReference>
<evidence type="ECO:0000256" key="1">
    <source>
        <dbReference type="ARBA" id="ARBA00010062"/>
    </source>
</evidence>
<accession>A0A6P1BL97</accession>
<feature type="chain" id="PRO_5027032828" evidence="4">
    <location>
        <begin position="23"/>
        <end position="407"/>
    </location>
</feature>
<comment type="caution">
    <text evidence="6">The sequence shown here is derived from an EMBL/GenBank/DDBJ whole genome shotgun (WGS) entry which is preliminary data.</text>
</comment>
<organism evidence="6 7">
    <name type="scientific">Bradyrhizobium uaiense</name>
    <dbReference type="NCBI Taxonomy" id="2594946"/>
    <lineage>
        <taxon>Bacteria</taxon>
        <taxon>Pseudomonadati</taxon>
        <taxon>Pseudomonadota</taxon>
        <taxon>Alphaproteobacteria</taxon>
        <taxon>Hyphomicrobiales</taxon>
        <taxon>Nitrobacteraceae</taxon>
        <taxon>Bradyrhizobium</taxon>
    </lineage>
</organism>
<keyword evidence="7" id="KW-1185">Reference proteome</keyword>
<feature type="signal peptide" evidence="4">
    <location>
        <begin position="1"/>
        <end position="22"/>
    </location>
</feature>
<name>A0A6P1BL97_9BRAD</name>
<sequence>MQQIAGAAVLGLLAAAPSGALAADTLKIGVIAEAQAIAGASIPQAAQLAADEINAKGGIDGRKIEIVSYDNHSSSADSVRAFQRAVNEDKVNVVISSYISEVVLALEPWASRLKTPFVTPGAASNEISKSVHADYEKNKYTFHGYLTSAALALSVCDAAKELLVDQKHMKTAVIMSEDAAWTKPLDVGYEECLPKIGLKVVDHIRFSPDTTDFTPIFNKVEAAKPDVIITGISHVGVQPTVQWKNQQVPIPMFGISSQATNETFGKDTNDAAEGVLYQGVSGPNVAVTPKSVPFAEDFKKRYGNYPSYAGYTAYDEVYYIADAVKRAGSVEADKMVDALEKTDWEGTIGRVQFYGKDDPFTHSIKYGKGLITGLMLQWQGGKQVAVWPKEVAKSDLKFPSFIKLTTN</sequence>